<dbReference type="InterPro" id="IPR013022">
    <property type="entry name" value="Xyl_isomerase-like_TIM-brl"/>
</dbReference>
<feature type="domain" description="Xylose isomerase-like TIM barrel" evidence="1">
    <location>
        <begin position="25"/>
        <end position="252"/>
    </location>
</feature>
<evidence type="ECO:0000313" key="3">
    <source>
        <dbReference type="Proteomes" id="UP001596528"/>
    </source>
</evidence>
<dbReference type="PANTHER" id="PTHR12110:SF41">
    <property type="entry name" value="INOSOSE DEHYDRATASE"/>
    <property type="match status" value="1"/>
</dbReference>
<dbReference type="PANTHER" id="PTHR12110">
    <property type="entry name" value="HYDROXYPYRUVATE ISOMERASE"/>
    <property type="match status" value="1"/>
</dbReference>
<name>A0ABW2UX32_9BACL</name>
<dbReference type="RefSeq" id="WP_138788999.1">
    <property type="nucleotide sequence ID" value="NZ_JBHTGQ010000002.1"/>
</dbReference>
<dbReference type="InterPro" id="IPR036237">
    <property type="entry name" value="Xyl_isomerase-like_sf"/>
</dbReference>
<dbReference type="InterPro" id="IPR050312">
    <property type="entry name" value="IolE/XylAMocC-like"/>
</dbReference>
<dbReference type="GO" id="GO:0016853">
    <property type="term" value="F:isomerase activity"/>
    <property type="evidence" value="ECO:0007669"/>
    <property type="project" value="UniProtKB-KW"/>
</dbReference>
<organism evidence="2 3">
    <name type="scientific">Paenibacillus thermoaerophilus</name>
    <dbReference type="NCBI Taxonomy" id="1215385"/>
    <lineage>
        <taxon>Bacteria</taxon>
        <taxon>Bacillati</taxon>
        <taxon>Bacillota</taxon>
        <taxon>Bacilli</taxon>
        <taxon>Bacillales</taxon>
        <taxon>Paenibacillaceae</taxon>
        <taxon>Paenibacillus</taxon>
    </lineage>
</organism>
<reference evidence="3" key="1">
    <citation type="journal article" date="2019" name="Int. J. Syst. Evol. Microbiol.">
        <title>The Global Catalogue of Microorganisms (GCM) 10K type strain sequencing project: providing services to taxonomists for standard genome sequencing and annotation.</title>
        <authorList>
            <consortium name="The Broad Institute Genomics Platform"/>
            <consortium name="The Broad Institute Genome Sequencing Center for Infectious Disease"/>
            <person name="Wu L."/>
            <person name="Ma J."/>
        </authorList>
    </citation>
    <scope>NUCLEOTIDE SEQUENCE [LARGE SCALE GENOMIC DNA]</scope>
    <source>
        <strain evidence="3">JCM 18657</strain>
    </source>
</reference>
<keyword evidence="3" id="KW-1185">Reference proteome</keyword>
<evidence type="ECO:0000259" key="1">
    <source>
        <dbReference type="Pfam" id="PF01261"/>
    </source>
</evidence>
<accession>A0ABW2UX32</accession>
<proteinExistence type="predicted"/>
<keyword evidence="2" id="KW-0413">Isomerase</keyword>
<gene>
    <name evidence="2" type="ORF">ACFQWB_00680</name>
</gene>
<dbReference type="EMBL" id="JBHTGQ010000002">
    <property type="protein sequence ID" value="MFC7748459.1"/>
    <property type="molecule type" value="Genomic_DNA"/>
</dbReference>
<evidence type="ECO:0000313" key="2">
    <source>
        <dbReference type="EMBL" id="MFC7748459.1"/>
    </source>
</evidence>
<comment type="caution">
    <text evidence="2">The sequence shown here is derived from an EMBL/GenBank/DDBJ whole genome shotgun (WGS) entry which is preliminary data.</text>
</comment>
<dbReference type="Pfam" id="PF01261">
    <property type="entry name" value="AP_endonuc_2"/>
    <property type="match status" value="1"/>
</dbReference>
<dbReference type="Proteomes" id="UP001596528">
    <property type="component" value="Unassembled WGS sequence"/>
</dbReference>
<protein>
    <submittedName>
        <fullName evidence="2">Sugar phosphate isomerase/epimerase family protein</fullName>
    </submittedName>
</protein>
<dbReference type="Gene3D" id="3.20.20.150">
    <property type="entry name" value="Divalent-metal-dependent TIM barrel enzymes"/>
    <property type="match status" value="1"/>
</dbReference>
<dbReference type="SUPFAM" id="SSF51658">
    <property type="entry name" value="Xylose isomerase-like"/>
    <property type="match status" value="1"/>
</dbReference>
<sequence>MRRMGIALQLYTLREPLAEDFKGTVRRVAEIGYEGVEFAGYGGLSAEEMKRLLEETGLRAVGSHVSLKALRDNLQGEIAYAKTIGAGTIACPWLPVEQYQTEEAWTSLFKELESIGAECRKHGIVFCYHNHAFEFEQRVGGQFVFDALYGSTSPDSVQVEMDVCWVHRAGQDPLAYIARYAGRLPLVHFKDYAPTEDGTFYTKELGRGIVPLADVLKASSDAGAEWLVVEQDNCRDNPPIVSVANSFNWLREHYLAKL</sequence>